<evidence type="ECO:0000256" key="9">
    <source>
        <dbReference type="ARBA" id="ARBA00023167"/>
    </source>
</evidence>
<evidence type="ECO:0000256" key="8">
    <source>
        <dbReference type="ARBA" id="ARBA00022833"/>
    </source>
</evidence>
<feature type="domain" description="Cobalamin-independent methionine synthase MetE C-terminal/archaeal" evidence="14">
    <location>
        <begin position="426"/>
        <end position="748"/>
    </location>
</feature>
<protein>
    <recommendedName>
        <fullName evidence="10">5-methyltetrahydropteroyltriglutamate--homocysteine methyltransferase</fullName>
        <ecNumber evidence="10">2.1.1.14</ecNumber>
    </recommendedName>
    <alternativeName>
        <fullName evidence="10">Cobalamin-independent methionine synthase</fullName>
    </alternativeName>
    <alternativeName>
        <fullName evidence="10">Methionine synthase, vitamin-B12 independent isozyme</fullName>
    </alternativeName>
</protein>
<dbReference type="CDD" id="cd03311">
    <property type="entry name" value="CIMS_C_terminal_like"/>
    <property type="match status" value="1"/>
</dbReference>
<dbReference type="SUPFAM" id="SSF51726">
    <property type="entry name" value="UROD/MetE-like"/>
    <property type="match status" value="2"/>
</dbReference>
<comment type="cofactor">
    <cofactor evidence="12">
        <name>Zn(2+)</name>
        <dbReference type="ChEBI" id="CHEBI:29105"/>
    </cofactor>
    <text evidence="12">Binds 2 Zn(2+) ions per subunit.</text>
</comment>
<dbReference type="EC" id="2.1.1.14" evidence="10"/>
<feature type="binding site" evidence="10">
    <location>
        <position position="605"/>
    </location>
    <ligand>
        <name>5-methyltetrahydropteroyltri-L-glutamate</name>
        <dbReference type="ChEBI" id="CHEBI:58207"/>
    </ligand>
</feature>
<accession>A0A8J7QCG4</accession>
<feature type="binding site" evidence="10 11">
    <location>
        <begin position="431"/>
        <end position="433"/>
    </location>
    <ligand>
        <name>L-homocysteine</name>
        <dbReference type="ChEBI" id="CHEBI:58199"/>
    </ligand>
</feature>
<dbReference type="PIRSF" id="PIRSF000382">
    <property type="entry name" value="MeTrfase_B12_ind"/>
    <property type="match status" value="1"/>
</dbReference>
<dbReference type="HAMAP" id="MF_00172">
    <property type="entry name" value="Meth_synth"/>
    <property type="match status" value="1"/>
</dbReference>
<evidence type="ECO:0000256" key="3">
    <source>
        <dbReference type="ARBA" id="ARBA00009553"/>
    </source>
</evidence>
<keyword evidence="7 10" id="KW-0479">Metal-binding</keyword>
<keyword evidence="4 10" id="KW-0489">Methyltransferase</keyword>
<dbReference type="GO" id="GO:0008270">
    <property type="term" value="F:zinc ion binding"/>
    <property type="evidence" value="ECO:0007669"/>
    <property type="project" value="InterPro"/>
</dbReference>
<feature type="binding site" evidence="10 11">
    <location>
        <position position="561"/>
    </location>
    <ligand>
        <name>5-methyltetrahydropteroyltri-L-glutamate</name>
        <dbReference type="ChEBI" id="CHEBI:58207"/>
    </ligand>
</feature>
<evidence type="ECO:0000256" key="5">
    <source>
        <dbReference type="ARBA" id="ARBA00022605"/>
    </source>
</evidence>
<sequence length="760" mass="85181">MFSHILGFPRIGRNRELKQAVERFQRGKSDPAALRQVADDLKQQHWQDQIHAGLSLITTGDFALYDHVLDTLCLLGLVPKRFDHHKGPVPPATYFRMARGDRARNIPAMEMTKWFDTNYHYIVPELGEPPRLDLHLEPMLADINAVKALGHTPKPVLLGPVSLVHLAKKLSPQQRQNRLDALTEAYLAILKALGDLVPWLQLDEPVLALDLDEATRETARAVWRRLNQAGTGPNLLLAGYFAPYADNRKTLLQADFAGIHLDLVRGRDDLDPMLAALPRETTLSLGLVNGRNIWKTDLNDAFQVVDNVVARVGEQRVMVASSCSLLHAPIDLTAETELDKDLVAGMAFAVQKCAEVALLAHPASPERDRMVAKNQEDLTRRRKAGQVVNPEIRRRLEQVTETDLTRHSPFPKRKRAQAAGLNLPLLPTTTIGSFPQTKKIRAKRRAFKAGKCSAGEYRAFLEEEIRATIQRQEELGLDVLVHGESERNDMVEYFGEQLDGFCFTQNGWVQSYGNRCVKPPIIFGDVARPNPMTVGWMNFARSCTNKPIKAMLTGPVTLLCWSFVREDLPRETVCRQLALAVRDEVADLERAGFPMIQIDEAALREGMPLRRVDQNIYLAWAVDAFRLASAGVADQTQIHTHMCYSAFNEIIEWIAKLDADVISIECSRGGMKLLNAFADFAYPNDVGPGVYDIHSPRVPDLAEIVRLLQAALQHIPAEQLWVNPDCGLKTRNWDECTPALEQMVQAARQVRLHLSAHPVA</sequence>
<dbReference type="Proteomes" id="UP000664417">
    <property type="component" value="Unassembled WGS sequence"/>
</dbReference>
<dbReference type="PANTHER" id="PTHR30519">
    <property type="entry name" value="5-METHYLTETRAHYDROPTEROYLTRIGLUTAMATE--HOMOCYSTEINE METHYLTRANSFERASE"/>
    <property type="match status" value="1"/>
</dbReference>
<feature type="binding site" evidence="10">
    <location>
        <position position="484"/>
    </location>
    <ligand>
        <name>L-homocysteine</name>
        <dbReference type="ChEBI" id="CHEBI:58199"/>
    </ligand>
</feature>
<feature type="binding site" evidence="10 11">
    <location>
        <begin position="515"/>
        <end position="516"/>
    </location>
    <ligand>
        <name>5-methyltetrahydropteroyltri-L-glutamate</name>
        <dbReference type="ChEBI" id="CHEBI:58207"/>
    </ligand>
</feature>
<comment type="catalytic activity">
    <reaction evidence="10">
        <text>5-methyltetrahydropteroyltri-L-glutamate + L-homocysteine = tetrahydropteroyltri-L-glutamate + L-methionine</text>
        <dbReference type="Rhea" id="RHEA:21196"/>
        <dbReference type="ChEBI" id="CHEBI:57844"/>
        <dbReference type="ChEBI" id="CHEBI:58140"/>
        <dbReference type="ChEBI" id="CHEBI:58199"/>
        <dbReference type="ChEBI" id="CHEBI:58207"/>
        <dbReference type="EC" id="2.1.1.14"/>
    </reaction>
</comment>
<gene>
    <name evidence="10 16" type="primary">metE</name>
    <name evidence="16" type="ORF">J3U88_25830</name>
</gene>
<dbReference type="NCBIfam" id="TIGR01371">
    <property type="entry name" value="met_syn_B12ind"/>
    <property type="match status" value="1"/>
</dbReference>
<feature type="binding site" evidence="10">
    <location>
        <position position="641"/>
    </location>
    <ligand>
        <name>Zn(2+)</name>
        <dbReference type="ChEBI" id="CHEBI:29105"/>
        <note>catalytic</note>
    </ligand>
</feature>
<keyword evidence="5 10" id="KW-0028">Amino-acid biosynthesis</keyword>
<feature type="binding site" evidence="10 11">
    <location>
        <position position="599"/>
    </location>
    <ligand>
        <name>L-methionine</name>
        <dbReference type="ChEBI" id="CHEBI:57844"/>
    </ligand>
</feature>
<feature type="binding site" evidence="10">
    <location>
        <position position="726"/>
    </location>
    <ligand>
        <name>Zn(2+)</name>
        <dbReference type="ChEBI" id="CHEBI:29105"/>
        <note>catalytic</note>
    </ligand>
</feature>
<feature type="domain" description="Cobalamin-independent methionine synthase MetE N-terminal" evidence="15">
    <location>
        <begin position="3"/>
        <end position="310"/>
    </location>
</feature>
<evidence type="ECO:0000256" key="10">
    <source>
        <dbReference type="HAMAP-Rule" id="MF_00172"/>
    </source>
</evidence>
<feature type="binding site" evidence="12">
    <location>
        <position position="641"/>
    </location>
    <ligand>
        <name>Zn(2+)</name>
        <dbReference type="ChEBI" id="CHEBI:29105"/>
        <label>1</label>
        <note>catalytic</note>
    </ligand>
</feature>
<feature type="binding site" evidence="10 11">
    <location>
        <position position="599"/>
    </location>
    <ligand>
        <name>L-homocysteine</name>
        <dbReference type="ChEBI" id="CHEBI:58199"/>
    </ligand>
</feature>
<dbReference type="Gene3D" id="3.20.20.210">
    <property type="match status" value="2"/>
</dbReference>
<name>A0A8J7QCG4_9BACT</name>
<keyword evidence="10" id="KW-0677">Repeat</keyword>
<dbReference type="GO" id="GO:0003871">
    <property type="term" value="F:5-methyltetrahydropteroyltriglutamate-homocysteine S-methyltransferase activity"/>
    <property type="evidence" value="ECO:0007669"/>
    <property type="project" value="UniProtKB-UniRule"/>
</dbReference>
<evidence type="ECO:0000313" key="16">
    <source>
        <dbReference type="EMBL" id="MBO1321927.1"/>
    </source>
</evidence>
<evidence type="ECO:0000256" key="4">
    <source>
        <dbReference type="ARBA" id="ARBA00022603"/>
    </source>
</evidence>
<dbReference type="Pfam" id="PF01717">
    <property type="entry name" value="Meth_synt_2"/>
    <property type="match status" value="1"/>
</dbReference>
<evidence type="ECO:0000256" key="12">
    <source>
        <dbReference type="PIRSR" id="PIRSR000382-2"/>
    </source>
</evidence>
<dbReference type="EMBL" id="JAFREP010000029">
    <property type="protein sequence ID" value="MBO1321927.1"/>
    <property type="molecule type" value="Genomic_DNA"/>
</dbReference>
<evidence type="ECO:0000256" key="1">
    <source>
        <dbReference type="ARBA" id="ARBA00002777"/>
    </source>
</evidence>
<feature type="binding site" evidence="10 11">
    <location>
        <position position="484"/>
    </location>
    <ligand>
        <name>L-methionine</name>
        <dbReference type="ChEBI" id="CHEBI:57844"/>
    </ligand>
</feature>
<feature type="binding site" evidence="11">
    <location>
        <position position="18"/>
    </location>
    <ligand>
        <name>5-methyltetrahydropteroyltri-L-glutamate</name>
        <dbReference type="ChEBI" id="CHEBI:58207"/>
    </ligand>
</feature>
<evidence type="ECO:0000256" key="2">
    <source>
        <dbReference type="ARBA" id="ARBA00004681"/>
    </source>
</evidence>
<dbReference type="InterPro" id="IPR013215">
    <property type="entry name" value="Cbl-indep_Met_Synth_N"/>
</dbReference>
<dbReference type="AlphaFoldDB" id="A0A8J7QCG4"/>
<organism evidence="16 17">
    <name type="scientific">Acanthopleuribacter pedis</name>
    <dbReference type="NCBI Taxonomy" id="442870"/>
    <lineage>
        <taxon>Bacteria</taxon>
        <taxon>Pseudomonadati</taxon>
        <taxon>Acidobacteriota</taxon>
        <taxon>Holophagae</taxon>
        <taxon>Acanthopleuribacterales</taxon>
        <taxon>Acanthopleuribacteraceae</taxon>
        <taxon>Acanthopleuribacter</taxon>
    </lineage>
</organism>
<comment type="similarity">
    <text evidence="3 10">Belongs to the vitamin-B12 independent methionine synthase family.</text>
</comment>
<keyword evidence="9 10" id="KW-0486">Methionine biosynthesis</keyword>
<evidence type="ECO:0000259" key="15">
    <source>
        <dbReference type="Pfam" id="PF08267"/>
    </source>
</evidence>
<evidence type="ECO:0000256" key="13">
    <source>
        <dbReference type="PIRSR" id="PIRSR000382-3"/>
    </source>
</evidence>
<evidence type="ECO:0000256" key="7">
    <source>
        <dbReference type="ARBA" id="ARBA00022723"/>
    </source>
</evidence>
<comment type="function">
    <text evidence="1 10">Catalyzes the transfer of a methyl group from 5-methyltetrahydrofolate to homocysteine resulting in methionine formation.</text>
</comment>
<feature type="binding site" evidence="11">
    <location>
        <position position="118"/>
    </location>
    <ligand>
        <name>5-methyltetrahydropteroyltri-L-glutamate</name>
        <dbReference type="ChEBI" id="CHEBI:58207"/>
    </ligand>
</feature>
<comment type="caution">
    <text evidence="16">The sequence shown here is derived from an EMBL/GenBank/DDBJ whole genome shotgun (WGS) entry which is preliminary data.</text>
</comment>
<evidence type="ECO:0000256" key="11">
    <source>
        <dbReference type="PIRSR" id="PIRSR000382-1"/>
    </source>
</evidence>
<feature type="binding site" evidence="10">
    <location>
        <position position="665"/>
    </location>
    <ligand>
        <name>Zn(2+)</name>
        <dbReference type="ChEBI" id="CHEBI:29105"/>
        <note>catalytic</note>
    </ligand>
</feature>
<feature type="binding site" evidence="10">
    <location>
        <begin position="15"/>
        <end position="18"/>
    </location>
    <ligand>
        <name>5-methyltetrahydropteroyltri-L-glutamate</name>
        <dbReference type="ChEBI" id="CHEBI:58207"/>
    </ligand>
</feature>
<reference evidence="16" key="1">
    <citation type="submission" date="2021-03" db="EMBL/GenBank/DDBJ databases">
        <authorList>
            <person name="Wang G."/>
        </authorList>
    </citation>
    <scope>NUCLEOTIDE SEQUENCE</scope>
    <source>
        <strain evidence="16">KCTC 12899</strain>
    </source>
</reference>
<dbReference type="InterPro" id="IPR006276">
    <property type="entry name" value="Cobalamin-indep_Met_synthase"/>
</dbReference>
<keyword evidence="6 10" id="KW-0808">Transferase</keyword>
<feature type="binding site" evidence="12">
    <location>
        <position position="643"/>
    </location>
    <ligand>
        <name>Zn(2+)</name>
        <dbReference type="ChEBI" id="CHEBI:29105"/>
        <label>1</label>
        <note>catalytic</note>
    </ligand>
</feature>
<feature type="binding site" evidence="10 11">
    <location>
        <begin position="431"/>
        <end position="433"/>
    </location>
    <ligand>
        <name>L-methionine</name>
        <dbReference type="ChEBI" id="CHEBI:57844"/>
    </ligand>
</feature>
<keyword evidence="17" id="KW-1185">Reference proteome</keyword>
<comment type="cofactor">
    <cofactor evidence="10">
        <name>Zn(2+)</name>
        <dbReference type="ChEBI" id="CHEBI:29105"/>
    </cofactor>
    <text evidence="10">Binds 1 zinc ion per subunit.</text>
</comment>
<evidence type="ECO:0000259" key="14">
    <source>
        <dbReference type="Pfam" id="PF01717"/>
    </source>
</evidence>
<dbReference type="InterPro" id="IPR038071">
    <property type="entry name" value="UROD/MetE-like_sf"/>
</dbReference>
<keyword evidence="8 10" id="KW-0862">Zinc</keyword>
<dbReference type="InterPro" id="IPR002629">
    <property type="entry name" value="Met_Synth_C/arc"/>
</dbReference>
<proteinExistence type="inferred from homology"/>
<feature type="binding site" evidence="10">
    <location>
        <position position="113"/>
    </location>
    <ligand>
        <name>5-methyltetrahydropteroyltri-L-glutamate</name>
        <dbReference type="ChEBI" id="CHEBI:58207"/>
    </ligand>
</feature>
<evidence type="ECO:0000256" key="6">
    <source>
        <dbReference type="ARBA" id="ARBA00022679"/>
    </source>
</evidence>
<dbReference type="NCBIfam" id="NF003556">
    <property type="entry name" value="PRK05222.1"/>
    <property type="match status" value="1"/>
</dbReference>
<feature type="binding site" evidence="12">
    <location>
        <position position="726"/>
    </location>
    <ligand>
        <name>Zn(2+)</name>
        <dbReference type="ChEBI" id="CHEBI:29105"/>
        <label>1</label>
        <note>catalytic</note>
    </ligand>
</feature>
<dbReference type="CDD" id="cd03312">
    <property type="entry name" value="CIMS_N_terminal_like"/>
    <property type="match status" value="1"/>
</dbReference>
<dbReference type="RefSeq" id="WP_207861899.1">
    <property type="nucleotide sequence ID" value="NZ_JAFREP010000029.1"/>
</dbReference>
<feature type="binding site" evidence="10">
    <location>
        <position position="643"/>
    </location>
    <ligand>
        <name>Zn(2+)</name>
        <dbReference type="ChEBI" id="CHEBI:29105"/>
        <note>catalytic</note>
    </ligand>
</feature>
<evidence type="ECO:0000313" key="17">
    <source>
        <dbReference type="Proteomes" id="UP000664417"/>
    </source>
</evidence>
<dbReference type="GO" id="GO:0009086">
    <property type="term" value="P:methionine biosynthetic process"/>
    <property type="evidence" value="ECO:0007669"/>
    <property type="project" value="UniProtKB-UniRule"/>
</dbReference>
<dbReference type="GO" id="GO:0032259">
    <property type="term" value="P:methylation"/>
    <property type="evidence" value="ECO:0007669"/>
    <property type="project" value="UniProtKB-KW"/>
</dbReference>
<dbReference type="Pfam" id="PF08267">
    <property type="entry name" value="Meth_synt_1"/>
    <property type="match status" value="1"/>
</dbReference>
<comment type="pathway">
    <text evidence="2 10">Amino-acid biosynthesis; L-methionine biosynthesis via de novo pathway; L-methionine from L-homocysteine (MetE route): step 1/1.</text>
</comment>
<feature type="active site" description="Proton donor" evidence="10 13">
    <location>
        <position position="694"/>
    </location>
</feature>
<dbReference type="UniPathway" id="UPA00051">
    <property type="reaction ID" value="UER00082"/>
</dbReference>
<feature type="binding site" evidence="12">
    <location>
        <position position="665"/>
    </location>
    <ligand>
        <name>Zn(2+)</name>
        <dbReference type="ChEBI" id="CHEBI:29105"/>
        <label>1</label>
        <note>catalytic</note>
    </ligand>
</feature>